<feature type="non-terminal residue" evidence="1">
    <location>
        <position position="1"/>
    </location>
</feature>
<dbReference type="EMBL" id="LAZR01055209">
    <property type="protein sequence ID" value="KKK76893.1"/>
    <property type="molecule type" value="Genomic_DNA"/>
</dbReference>
<protein>
    <submittedName>
        <fullName evidence="1">Uncharacterized protein</fullName>
    </submittedName>
</protein>
<name>A0A0F8Y6I7_9ZZZZ</name>
<comment type="caution">
    <text evidence="1">The sequence shown here is derived from an EMBL/GenBank/DDBJ whole genome shotgun (WGS) entry which is preliminary data.</text>
</comment>
<proteinExistence type="predicted"/>
<organism evidence="1">
    <name type="scientific">marine sediment metagenome</name>
    <dbReference type="NCBI Taxonomy" id="412755"/>
    <lineage>
        <taxon>unclassified sequences</taxon>
        <taxon>metagenomes</taxon>
        <taxon>ecological metagenomes</taxon>
    </lineage>
</organism>
<sequence length="156" mass="17193">SSGNSIFSPLRGLICFVGDFTYIDDIRHPVFVNQIESGNWVIANSSVFYREIDSTKEEEIDVPSIIEIDPSDVEDSTDKLNSSDIKFSDFSLGGILEYDTEKFIIAGIDKSSTTINGTNGSEFLESYQEPISENIKFRAAAIDGLEGHIGKIVLTL</sequence>
<evidence type="ECO:0000313" key="1">
    <source>
        <dbReference type="EMBL" id="KKK76893.1"/>
    </source>
</evidence>
<gene>
    <name evidence="1" type="ORF">LCGC14_2859090</name>
</gene>
<dbReference type="AlphaFoldDB" id="A0A0F8Y6I7"/>
<accession>A0A0F8Y6I7</accession>
<reference evidence="1" key="1">
    <citation type="journal article" date="2015" name="Nature">
        <title>Complex archaea that bridge the gap between prokaryotes and eukaryotes.</title>
        <authorList>
            <person name="Spang A."/>
            <person name="Saw J.H."/>
            <person name="Jorgensen S.L."/>
            <person name="Zaremba-Niedzwiedzka K."/>
            <person name="Martijn J."/>
            <person name="Lind A.E."/>
            <person name="van Eijk R."/>
            <person name="Schleper C."/>
            <person name="Guy L."/>
            <person name="Ettema T.J."/>
        </authorList>
    </citation>
    <scope>NUCLEOTIDE SEQUENCE</scope>
</reference>